<gene>
    <name evidence="1" type="ORF">OKIOD_LOCUS14353</name>
</gene>
<reference evidence="1 2" key="1">
    <citation type="submission" date="2021-04" db="EMBL/GenBank/DDBJ databases">
        <authorList>
            <person name="Bliznina A."/>
        </authorList>
    </citation>
    <scope>NUCLEOTIDE SEQUENCE [LARGE SCALE GENOMIC DNA]</scope>
</reference>
<dbReference type="EMBL" id="OU015567">
    <property type="protein sequence ID" value="CAG5111264.1"/>
    <property type="molecule type" value="Genomic_DNA"/>
</dbReference>
<sequence>MTAFRRAFLQEVVDYFGQNGENLFWIDASAELDMEKAGSVRERFQYKIPEDFYELDLALQVLIHKLEKASKLKTPKKEGNFPLVPKKSILIVDGLSELYATFELEDDLKEKISGGIVKLSKMGVTILVTRAINLEGRHDHKIPCKAGSVIPFVTTVMDL</sequence>
<protein>
    <submittedName>
        <fullName evidence="1">Oidioi.mRNA.OKI2018_I69.chr2.g5588.t1.cds</fullName>
    </submittedName>
</protein>
<proteinExistence type="predicted"/>
<evidence type="ECO:0000313" key="2">
    <source>
        <dbReference type="Proteomes" id="UP001158576"/>
    </source>
</evidence>
<accession>A0ABN7T553</accession>
<evidence type="ECO:0000313" key="1">
    <source>
        <dbReference type="EMBL" id="CAG5111264.1"/>
    </source>
</evidence>
<dbReference type="Proteomes" id="UP001158576">
    <property type="component" value="Chromosome 2"/>
</dbReference>
<name>A0ABN7T553_OIKDI</name>
<organism evidence="1 2">
    <name type="scientific">Oikopleura dioica</name>
    <name type="common">Tunicate</name>
    <dbReference type="NCBI Taxonomy" id="34765"/>
    <lineage>
        <taxon>Eukaryota</taxon>
        <taxon>Metazoa</taxon>
        <taxon>Chordata</taxon>
        <taxon>Tunicata</taxon>
        <taxon>Appendicularia</taxon>
        <taxon>Copelata</taxon>
        <taxon>Oikopleuridae</taxon>
        <taxon>Oikopleura</taxon>
    </lineage>
</organism>
<keyword evidence="2" id="KW-1185">Reference proteome</keyword>